<proteinExistence type="predicted"/>
<keyword evidence="1" id="KW-0732">Signal</keyword>
<feature type="signal peptide" evidence="1">
    <location>
        <begin position="1"/>
        <end position="22"/>
    </location>
</feature>
<name>A0A915CKU9_9BILA</name>
<evidence type="ECO:0000313" key="3">
    <source>
        <dbReference type="WBParaSite" id="jg10037"/>
    </source>
</evidence>
<protein>
    <submittedName>
        <fullName evidence="3">Uncharacterized protein</fullName>
    </submittedName>
</protein>
<dbReference type="WBParaSite" id="jg10037">
    <property type="protein sequence ID" value="jg10037"/>
    <property type="gene ID" value="jg10037"/>
</dbReference>
<accession>A0A915CKU9</accession>
<keyword evidence="2" id="KW-1185">Reference proteome</keyword>
<feature type="chain" id="PRO_5037892556" evidence="1">
    <location>
        <begin position="23"/>
        <end position="260"/>
    </location>
</feature>
<dbReference type="Proteomes" id="UP000887574">
    <property type="component" value="Unplaced"/>
</dbReference>
<reference evidence="3" key="1">
    <citation type="submission" date="2022-11" db="UniProtKB">
        <authorList>
            <consortium name="WormBaseParasite"/>
        </authorList>
    </citation>
    <scope>IDENTIFICATION</scope>
</reference>
<evidence type="ECO:0000256" key="1">
    <source>
        <dbReference type="SAM" id="SignalP"/>
    </source>
</evidence>
<sequence>MFDCKNILFLTFLLNATPEVFSTVAETDNHGAKSLEGAKTKIIPESIKYEELNDFMHYKNDANKIFENEQDLKKVEKAIESVYNAESENPESLKIPETRVSELKGSEIEKSNLKILATEEIDEQTQKLKKFIVIYLQRRNNPNDDFGATSYTRNNYLYLWKKLVCAYASKVKPGADDYPTAYANYENIFYKYTLIVRENPPQKKQPHLNTKTIWIKEKVKTMNKIQEIKIFHTKLRLRKLDAAQKKKRNLARIEKKCESQ</sequence>
<organism evidence="2 3">
    <name type="scientific">Ditylenchus dipsaci</name>
    <dbReference type="NCBI Taxonomy" id="166011"/>
    <lineage>
        <taxon>Eukaryota</taxon>
        <taxon>Metazoa</taxon>
        <taxon>Ecdysozoa</taxon>
        <taxon>Nematoda</taxon>
        <taxon>Chromadorea</taxon>
        <taxon>Rhabditida</taxon>
        <taxon>Tylenchina</taxon>
        <taxon>Tylenchomorpha</taxon>
        <taxon>Sphaerularioidea</taxon>
        <taxon>Anguinidae</taxon>
        <taxon>Anguininae</taxon>
        <taxon>Ditylenchus</taxon>
    </lineage>
</organism>
<evidence type="ECO:0000313" key="2">
    <source>
        <dbReference type="Proteomes" id="UP000887574"/>
    </source>
</evidence>
<dbReference type="AlphaFoldDB" id="A0A915CKU9"/>